<organism evidence="2 3">
    <name type="scientific">Pelotomaculum propionicicum</name>
    <dbReference type="NCBI Taxonomy" id="258475"/>
    <lineage>
        <taxon>Bacteria</taxon>
        <taxon>Bacillati</taxon>
        <taxon>Bacillota</taxon>
        <taxon>Clostridia</taxon>
        <taxon>Eubacteriales</taxon>
        <taxon>Desulfotomaculaceae</taxon>
        <taxon>Pelotomaculum</taxon>
    </lineage>
</organism>
<name>A0A4Y7RPK1_9FIRM</name>
<dbReference type="GO" id="GO:0004803">
    <property type="term" value="F:transposase activity"/>
    <property type="evidence" value="ECO:0007669"/>
    <property type="project" value="InterPro"/>
</dbReference>
<dbReference type="RefSeq" id="WP_192902890.1">
    <property type="nucleotide sequence ID" value="NZ_QFFZ01000021.1"/>
</dbReference>
<dbReference type="PANTHER" id="PTHR34322">
    <property type="entry name" value="TRANSPOSASE, Y1_TNP DOMAIN-CONTAINING"/>
    <property type="match status" value="1"/>
</dbReference>
<sequence>MVRQARERCESGIYHVVLRGVNRQDIFYDEDDFQRFLEILEQKKLGKQFEVYAYCLMSNHVHVLIRGGNIYEKEQFI</sequence>
<keyword evidence="3" id="KW-1185">Reference proteome</keyword>
<dbReference type="EMBL" id="QFFZ01000021">
    <property type="protein sequence ID" value="TEB10793.1"/>
    <property type="molecule type" value="Genomic_DNA"/>
</dbReference>
<dbReference type="GO" id="GO:0006313">
    <property type="term" value="P:DNA transposition"/>
    <property type="evidence" value="ECO:0007669"/>
    <property type="project" value="InterPro"/>
</dbReference>
<protein>
    <recommendedName>
        <fullName evidence="1">Transposase IS200-like domain-containing protein</fullName>
    </recommendedName>
</protein>
<evidence type="ECO:0000313" key="2">
    <source>
        <dbReference type="EMBL" id="TEB10793.1"/>
    </source>
</evidence>
<dbReference type="Gene3D" id="3.30.70.1290">
    <property type="entry name" value="Transposase IS200-like"/>
    <property type="match status" value="1"/>
</dbReference>
<proteinExistence type="predicted"/>
<dbReference type="GO" id="GO:0003677">
    <property type="term" value="F:DNA binding"/>
    <property type="evidence" value="ECO:0007669"/>
    <property type="project" value="InterPro"/>
</dbReference>
<gene>
    <name evidence="2" type="ORF">Pmgp_02108</name>
</gene>
<comment type="caution">
    <text evidence="2">The sequence shown here is derived from an EMBL/GenBank/DDBJ whole genome shotgun (WGS) entry which is preliminary data.</text>
</comment>
<dbReference type="Proteomes" id="UP000297597">
    <property type="component" value="Unassembled WGS sequence"/>
</dbReference>
<dbReference type="SMART" id="SM01321">
    <property type="entry name" value="Y1_Tnp"/>
    <property type="match status" value="1"/>
</dbReference>
<dbReference type="AlphaFoldDB" id="A0A4Y7RPK1"/>
<evidence type="ECO:0000313" key="3">
    <source>
        <dbReference type="Proteomes" id="UP000297597"/>
    </source>
</evidence>
<dbReference type="InterPro" id="IPR002686">
    <property type="entry name" value="Transposase_17"/>
</dbReference>
<dbReference type="InterPro" id="IPR036515">
    <property type="entry name" value="Transposase_17_sf"/>
</dbReference>
<accession>A0A4Y7RPK1</accession>
<dbReference type="PANTHER" id="PTHR34322:SF2">
    <property type="entry name" value="TRANSPOSASE IS200-LIKE DOMAIN-CONTAINING PROTEIN"/>
    <property type="match status" value="1"/>
</dbReference>
<evidence type="ECO:0000259" key="1">
    <source>
        <dbReference type="SMART" id="SM01321"/>
    </source>
</evidence>
<feature type="domain" description="Transposase IS200-like" evidence="1">
    <location>
        <begin position="9"/>
        <end position="75"/>
    </location>
</feature>
<dbReference type="Pfam" id="PF01797">
    <property type="entry name" value="Y1_Tnp"/>
    <property type="match status" value="1"/>
</dbReference>
<dbReference type="SUPFAM" id="SSF143422">
    <property type="entry name" value="Transposase IS200-like"/>
    <property type="match status" value="1"/>
</dbReference>
<reference evidence="2 3" key="1">
    <citation type="journal article" date="2018" name="Environ. Microbiol.">
        <title>Novel energy conservation strategies and behaviour of Pelotomaculum schinkii driving syntrophic propionate catabolism.</title>
        <authorList>
            <person name="Hidalgo-Ahumada C.A.P."/>
            <person name="Nobu M.K."/>
            <person name="Narihiro T."/>
            <person name="Tamaki H."/>
            <person name="Liu W.T."/>
            <person name="Kamagata Y."/>
            <person name="Stams A.J.M."/>
            <person name="Imachi H."/>
            <person name="Sousa D.Z."/>
        </authorList>
    </citation>
    <scope>NUCLEOTIDE SEQUENCE [LARGE SCALE GENOMIC DNA]</scope>
    <source>
        <strain evidence="2 3">MGP</strain>
    </source>
</reference>